<dbReference type="VEuPathDB" id="VectorBase:ISCP_031876"/>
<accession>B7PPY1</accession>
<dbReference type="EnsemblMetazoa" id="ISCW005996-RA">
    <property type="protein sequence ID" value="ISCW005996-PA"/>
    <property type="gene ID" value="ISCW005996"/>
</dbReference>
<dbReference type="EMBL" id="ABJB010981304">
    <property type="status" value="NOT_ANNOTATED_CDS"/>
    <property type="molecule type" value="Genomic_DNA"/>
</dbReference>
<dbReference type="PaxDb" id="6945-B7PPY1"/>
<evidence type="ECO:0000313" key="3">
    <source>
        <dbReference type="Proteomes" id="UP000001555"/>
    </source>
</evidence>
<gene>
    <name evidence="1" type="ORF">IscW_ISCW005996</name>
</gene>
<dbReference type="EMBL" id="ABJB010221606">
    <property type="status" value="NOT_ANNOTATED_CDS"/>
    <property type="molecule type" value="Genomic_DNA"/>
</dbReference>
<dbReference type="VEuPathDB" id="VectorBase:ISCI005996"/>
<reference evidence="2" key="2">
    <citation type="submission" date="2020-05" db="UniProtKB">
        <authorList>
            <consortium name="EnsemblMetazoa"/>
        </authorList>
    </citation>
    <scope>IDENTIFICATION</scope>
    <source>
        <strain evidence="2">wikel</strain>
    </source>
</reference>
<dbReference type="EMBL" id="ABJB010205290">
    <property type="status" value="NOT_ANNOTATED_CDS"/>
    <property type="molecule type" value="Genomic_DNA"/>
</dbReference>
<reference evidence="1 3" key="1">
    <citation type="submission" date="2008-03" db="EMBL/GenBank/DDBJ databases">
        <title>Annotation of Ixodes scapularis.</title>
        <authorList>
            <consortium name="Ixodes scapularis Genome Project Consortium"/>
            <person name="Caler E."/>
            <person name="Hannick L.I."/>
            <person name="Bidwell S."/>
            <person name="Joardar V."/>
            <person name="Thiagarajan M."/>
            <person name="Amedeo P."/>
            <person name="Galinsky K.J."/>
            <person name="Schobel S."/>
            <person name="Inman J."/>
            <person name="Hostetler J."/>
            <person name="Miller J."/>
            <person name="Hammond M."/>
            <person name="Megy K."/>
            <person name="Lawson D."/>
            <person name="Kodira C."/>
            <person name="Sutton G."/>
            <person name="Meyer J."/>
            <person name="Hill C.A."/>
            <person name="Birren B."/>
            <person name="Nene V."/>
            <person name="Collins F."/>
            <person name="Alarcon-Chaidez F."/>
            <person name="Wikel S."/>
            <person name="Strausberg R."/>
        </authorList>
    </citation>
    <scope>NUCLEOTIDE SEQUENCE [LARGE SCALE GENOMIC DNA]</scope>
    <source>
        <strain evidence="3">Wikel</strain>
        <strain evidence="1">Wikel colony</strain>
    </source>
</reference>
<keyword evidence="3" id="KW-1185">Reference proteome</keyword>
<sequence>MLFLVSRFSQESGAKRGNWSGYYPKTNVACLAHLTDQLYQAYQEKFLRITDLMEVEAWTEIRNWRLSLPEYRSVEDFVRSKIELSP</sequence>
<dbReference type="EMBL" id="ABJB010136267">
    <property type="status" value="NOT_ANNOTATED_CDS"/>
    <property type="molecule type" value="Genomic_DNA"/>
</dbReference>
<dbReference type="InParanoid" id="B7PPY1"/>
<dbReference type="HOGENOM" id="CLU_2500416_0_0_1"/>
<evidence type="ECO:0000313" key="1">
    <source>
        <dbReference type="EMBL" id="EEC08653.1"/>
    </source>
</evidence>
<organism>
    <name type="scientific">Ixodes scapularis</name>
    <name type="common">Black-legged tick</name>
    <name type="synonym">Deer tick</name>
    <dbReference type="NCBI Taxonomy" id="6945"/>
    <lineage>
        <taxon>Eukaryota</taxon>
        <taxon>Metazoa</taxon>
        <taxon>Ecdysozoa</taxon>
        <taxon>Arthropoda</taxon>
        <taxon>Chelicerata</taxon>
        <taxon>Arachnida</taxon>
        <taxon>Acari</taxon>
        <taxon>Parasitiformes</taxon>
        <taxon>Ixodida</taxon>
        <taxon>Ixodoidea</taxon>
        <taxon>Ixodidae</taxon>
        <taxon>Ixodinae</taxon>
        <taxon>Ixodes</taxon>
    </lineage>
</organism>
<dbReference type="VEuPathDB" id="VectorBase:ISCW005996"/>
<name>B7PPY1_IXOSC</name>
<dbReference type="Gene3D" id="1.10.510.10">
    <property type="entry name" value="Transferase(Phosphotransferase) domain 1"/>
    <property type="match status" value="1"/>
</dbReference>
<protein>
    <submittedName>
        <fullName evidence="1 2">Uncharacterized protein</fullName>
    </submittedName>
</protein>
<proteinExistence type="predicted"/>
<dbReference type="EMBL" id="ABJB010630943">
    <property type="status" value="NOT_ANNOTATED_CDS"/>
    <property type="molecule type" value="Genomic_DNA"/>
</dbReference>
<dbReference type="OrthoDB" id="6516563at2759"/>
<dbReference type="EMBL" id="ABJB010794295">
    <property type="status" value="NOT_ANNOTATED_CDS"/>
    <property type="molecule type" value="Genomic_DNA"/>
</dbReference>
<dbReference type="EMBL" id="DS761535">
    <property type="protein sequence ID" value="EEC08653.1"/>
    <property type="molecule type" value="Genomic_DNA"/>
</dbReference>
<dbReference type="EMBL" id="ABJB010174640">
    <property type="status" value="NOT_ANNOTATED_CDS"/>
    <property type="molecule type" value="Genomic_DNA"/>
</dbReference>
<dbReference type="EMBL" id="ABJB010333085">
    <property type="status" value="NOT_ANNOTATED_CDS"/>
    <property type="molecule type" value="Genomic_DNA"/>
</dbReference>
<evidence type="ECO:0000313" key="2">
    <source>
        <dbReference type="EnsemblMetazoa" id="ISCW005996-PA"/>
    </source>
</evidence>
<dbReference type="AlphaFoldDB" id="B7PPY1"/>
<dbReference type="Proteomes" id="UP000001555">
    <property type="component" value="Unassembled WGS sequence"/>
</dbReference>